<keyword evidence="1" id="KW-0472">Membrane</keyword>
<proteinExistence type="predicted"/>
<name>A0A4Z0M3V7_9GAMM</name>
<gene>
    <name evidence="2" type="ORF">E4634_08125</name>
</gene>
<dbReference type="Pfam" id="PF04186">
    <property type="entry name" value="FxsA"/>
    <property type="match status" value="1"/>
</dbReference>
<dbReference type="OrthoDB" id="9792788at2"/>
<sequence length="143" mass="15391">MLLPWLELFTLIQLGIKTSALTALLYVLATVVLGVFILRRQGAQMLERVRDIQMGRAAGAQLLVDDLSMGLAGLLFIIPGMITDVVALIVLIGPLRRSLARLLGVKASVSETGGSMGASTVYEERGHVTIEGQYSRVDEGEKP</sequence>
<evidence type="ECO:0000256" key="1">
    <source>
        <dbReference type="SAM" id="Phobius"/>
    </source>
</evidence>
<feature type="transmembrane region" description="Helical" evidence="1">
    <location>
        <begin position="71"/>
        <end position="93"/>
    </location>
</feature>
<reference evidence="2 3" key="1">
    <citation type="submission" date="2019-04" db="EMBL/GenBank/DDBJ databases">
        <title>Taxonomy of novel Haliea sp. from mangrove soil of West Coast of India.</title>
        <authorList>
            <person name="Verma A."/>
            <person name="Kumar P."/>
            <person name="Krishnamurthi S."/>
        </authorList>
    </citation>
    <scope>NUCLEOTIDE SEQUENCE [LARGE SCALE GENOMIC DNA]</scope>
    <source>
        <strain evidence="2 3">SAOS-164</strain>
    </source>
</reference>
<dbReference type="Proteomes" id="UP000298050">
    <property type="component" value="Unassembled WGS sequence"/>
</dbReference>
<feature type="transmembrane region" description="Helical" evidence="1">
    <location>
        <begin position="20"/>
        <end position="38"/>
    </location>
</feature>
<evidence type="ECO:0000313" key="2">
    <source>
        <dbReference type="EMBL" id="TGD74363.1"/>
    </source>
</evidence>
<protein>
    <submittedName>
        <fullName evidence="2">FxsA family protein</fullName>
    </submittedName>
</protein>
<organism evidence="2 3">
    <name type="scientific">Mangrovimicrobium sediminis</name>
    <dbReference type="NCBI Taxonomy" id="2562682"/>
    <lineage>
        <taxon>Bacteria</taxon>
        <taxon>Pseudomonadati</taxon>
        <taxon>Pseudomonadota</taxon>
        <taxon>Gammaproteobacteria</taxon>
        <taxon>Cellvibrionales</taxon>
        <taxon>Halieaceae</taxon>
        <taxon>Mangrovimicrobium</taxon>
    </lineage>
</organism>
<keyword evidence="3" id="KW-1185">Reference proteome</keyword>
<dbReference type="PANTHER" id="PTHR35335">
    <property type="entry name" value="UPF0716 PROTEIN FXSA"/>
    <property type="match status" value="1"/>
</dbReference>
<keyword evidence="1" id="KW-0812">Transmembrane</keyword>
<evidence type="ECO:0000313" key="3">
    <source>
        <dbReference type="Proteomes" id="UP000298050"/>
    </source>
</evidence>
<accession>A0A4Z0M3V7</accession>
<dbReference type="PANTHER" id="PTHR35335:SF1">
    <property type="entry name" value="UPF0716 PROTEIN FXSA"/>
    <property type="match status" value="1"/>
</dbReference>
<dbReference type="EMBL" id="SRLE01000006">
    <property type="protein sequence ID" value="TGD74363.1"/>
    <property type="molecule type" value="Genomic_DNA"/>
</dbReference>
<dbReference type="GO" id="GO:0016020">
    <property type="term" value="C:membrane"/>
    <property type="evidence" value="ECO:0007669"/>
    <property type="project" value="InterPro"/>
</dbReference>
<dbReference type="InterPro" id="IPR007313">
    <property type="entry name" value="FxsA"/>
</dbReference>
<keyword evidence="1" id="KW-1133">Transmembrane helix</keyword>
<dbReference type="NCBIfam" id="NF008528">
    <property type="entry name" value="PRK11463.1-2"/>
    <property type="match status" value="1"/>
</dbReference>
<dbReference type="AlphaFoldDB" id="A0A4Z0M3V7"/>
<comment type="caution">
    <text evidence="2">The sequence shown here is derived from an EMBL/GenBank/DDBJ whole genome shotgun (WGS) entry which is preliminary data.</text>
</comment>